<evidence type="ECO:0000313" key="7">
    <source>
        <dbReference type="Proteomes" id="UP000655225"/>
    </source>
</evidence>
<keyword evidence="1" id="KW-0479">Metal-binding</keyword>
<keyword evidence="4" id="KW-0472">Membrane</keyword>
<feature type="transmembrane region" description="Helical" evidence="4">
    <location>
        <begin position="22"/>
        <end position="46"/>
    </location>
</feature>
<sequence>MVLSKGLKSVFIQTTCINVPELAVVVAAVDVTAFGLAIVVAAIGYIRVVDFAEIRSQYPEHWTDGAACPSIFGICHCLLLCEENDETPLSLLCILSLRPKLRTSLCISGLAMALLKSAIIFFLGMAALQVSIATVYKVGDSAGWTFLDANAYDKWAASKKFLVGDIINFEYDSGFHNVLQVSQADFKSCNAANPLATYTTGNDSITVEKLGHYYFLCGIPMHCEQGMKVDIRVNPVA</sequence>
<dbReference type="Gene3D" id="2.60.40.420">
    <property type="entry name" value="Cupredoxins - blue copper proteins"/>
    <property type="match status" value="1"/>
</dbReference>
<keyword evidence="2" id="KW-0186">Copper</keyword>
<dbReference type="SUPFAM" id="SSF49503">
    <property type="entry name" value="Cupredoxins"/>
    <property type="match status" value="1"/>
</dbReference>
<dbReference type="Pfam" id="PF02298">
    <property type="entry name" value="Cu_bind_like"/>
    <property type="match status" value="1"/>
</dbReference>
<name>A0A834YRY4_TETSI</name>
<dbReference type="AlphaFoldDB" id="A0A834YRY4"/>
<organism evidence="6 7">
    <name type="scientific">Tetracentron sinense</name>
    <name type="common">Spur-leaf</name>
    <dbReference type="NCBI Taxonomy" id="13715"/>
    <lineage>
        <taxon>Eukaryota</taxon>
        <taxon>Viridiplantae</taxon>
        <taxon>Streptophyta</taxon>
        <taxon>Embryophyta</taxon>
        <taxon>Tracheophyta</taxon>
        <taxon>Spermatophyta</taxon>
        <taxon>Magnoliopsida</taxon>
        <taxon>Trochodendrales</taxon>
        <taxon>Trochodendraceae</taxon>
        <taxon>Tetracentron</taxon>
    </lineage>
</organism>
<dbReference type="Proteomes" id="UP000655225">
    <property type="component" value="Unassembled WGS sequence"/>
</dbReference>
<dbReference type="PROSITE" id="PS00079">
    <property type="entry name" value="MULTICOPPER_OXIDASE1"/>
    <property type="match status" value="1"/>
</dbReference>
<evidence type="ECO:0000256" key="4">
    <source>
        <dbReference type="SAM" id="Phobius"/>
    </source>
</evidence>
<feature type="domain" description="Phytocyanin" evidence="5">
    <location>
        <begin position="134"/>
        <end position="235"/>
    </location>
</feature>
<evidence type="ECO:0000259" key="5">
    <source>
        <dbReference type="PROSITE" id="PS51485"/>
    </source>
</evidence>
<keyword evidence="3" id="KW-0325">Glycoprotein</keyword>
<evidence type="ECO:0000256" key="1">
    <source>
        <dbReference type="ARBA" id="ARBA00022723"/>
    </source>
</evidence>
<gene>
    <name evidence="6" type="ORF">HHK36_020627</name>
</gene>
<proteinExistence type="predicted"/>
<dbReference type="GO" id="GO:0009055">
    <property type="term" value="F:electron transfer activity"/>
    <property type="evidence" value="ECO:0007669"/>
    <property type="project" value="InterPro"/>
</dbReference>
<evidence type="ECO:0000256" key="2">
    <source>
        <dbReference type="ARBA" id="ARBA00023008"/>
    </source>
</evidence>
<dbReference type="PROSITE" id="PS51485">
    <property type="entry name" value="PHYTOCYANIN"/>
    <property type="match status" value="1"/>
</dbReference>
<comment type="caution">
    <text evidence="6">The sequence shown here is derived from an EMBL/GenBank/DDBJ whole genome shotgun (WGS) entry which is preliminary data.</text>
</comment>
<dbReference type="InterPro" id="IPR039391">
    <property type="entry name" value="Phytocyanin-like"/>
</dbReference>
<dbReference type="PROSITE" id="PS00196">
    <property type="entry name" value="COPPER_BLUE"/>
    <property type="match status" value="1"/>
</dbReference>
<dbReference type="InterPro" id="IPR028871">
    <property type="entry name" value="BlueCu_1_BS"/>
</dbReference>
<feature type="transmembrane region" description="Helical" evidence="4">
    <location>
        <begin position="105"/>
        <end position="128"/>
    </location>
</feature>
<reference evidence="6 7" key="1">
    <citation type="submission" date="2020-04" db="EMBL/GenBank/DDBJ databases">
        <title>Plant Genome Project.</title>
        <authorList>
            <person name="Zhang R.-G."/>
        </authorList>
    </citation>
    <scope>NUCLEOTIDE SEQUENCE [LARGE SCALE GENOMIC DNA]</scope>
    <source>
        <strain evidence="6">YNK0</strain>
        <tissue evidence="6">Leaf</tissue>
    </source>
</reference>
<dbReference type="EMBL" id="JABCRI010000014">
    <property type="protein sequence ID" value="KAF8394419.1"/>
    <property type="molecule type" value="Genomic_DNA"/>
</dbReference>
<protein>
    <recommendedName>
        <fullName evidence="5">Phytocyanin domain-containing protein</fullName>
    </recommendedName>
</protein>
<dbReference type="OrthoDB" id="1933543at2759"/>
<keyword evidence="4" id="KW-1133">Transmembrane helix</keyword>
<evidence type="ECO:0000256" key="3">
    <source>
        <dbReference type="ARBA" id="ARBA00023180"/>
    </source>
</evidence>
<accession>A0A834YRY4</accession>
<keyword evidence="4" id="KW-0812">Transmembrane</keyword>
<dbReference type="GO" id="GO:0005886">
    <property type="term" value="C:plasma membrane"/>
    <property type="evidence" value="ECO:0007669"/>
    <property type="project" value="TreeGrafter"/>
</dbReference>
<dbReference type="PANTHER" id="PTHR33021">
    <property type="entry name" value="BLUE COPPER PROTEIN"/>
    <property type="match status" value="1"/>
</dbReference>
<dbReference type="InterPro" id="IPR008972">
    <property type="entry name" value="Cupredoxin"/>
</dbReference>
<dbReference type="CDD" id="cd04216">
    <property type="entry name" value="Phytocyanin"/>
    <property type="match status" value="1"/>
</dbReference>
<dbReference type="PANTHER" id="PTHR33021:SF339">
    <property type="entry name" value="OS07G0570600 PROTEIN"/>
    <property type="match status" value="1"/>
</dbReference>
<evidence type="ECO:0000313" key="6">
    <source>
        <dbReference type="EMBL" id="KAF8394419.1"/>
    </source>
</evidence>
<dbReference type="GO" id="GO:0046872">
    <property type="term" value="F:metal ion binding"/>
    <property type="evidence" value="ECO:0007669"/>
    <property type="project" value="UniProtKB-KW"/>
</dbReference>
<dbReference type="InterPro" id="IPR033138">
    <property type="entry name" value="Cu_oxidase_CS"/>
</dbReference>
<keyword evidence="7" id="KW-1185">Reference proteome</keyword>
<dbReference type="FunFam" id="2.60.40.420:FF:000003">
    <property type="entry name" value="Blue copper"/>
    <property type="match status" value="1"/>
</dbReference>
<dbReference type="InterPro" id="IPR003245">
    <property type="entry name" value="Phytocyanin_dom"/>
</dbReference>